<sequence>MGEKKNELPETYGDEAYLYLDTRHISLTETKSFSESKSKNFRHYAPPTLRFPPPHATPTSSPQHEECLAAWGEEAKGHTSHMSPGRWLNTACATVPRSHNISALGTRPCHRARPTASGAGVRKLCGKAYYSSVRSTEHVSKIVTYVLTLRLGFMPHSLKREGFTRLPLSLGYGCGPLRFATFSNTSFTRDLFENSRPRRLGSPHLSPKIIATLPWIRDHYEVGSMNCEKASLVQGIAMTLQWPSTEVSWVGSTIFPRAPPIFWRHLFFFVGELRSQTRKTGSSTRVKTAKKLSQHFFHTITLLSKRLMTNPDVTGEFIPSRAFLGKEEKAAPQLVVLAQRASISPGEPHGSGKLDIPWIARDIRSNMIYEKPSKSGKPGGGKNKTLFRDDWEDSGRV</sequence>
<dbReference type="AlphaFoldDB" id="A0A0J6FSE3"/>
<organism evidence="2 3">
    <name type="scientific">Coccidioides posadasii RMSCC 3488</name>
    <dbReference type="NCBI Taxonomy" id="454284"/>
    <lineage>
        <taxon>Eukaryota</taxon>
        <taxon>Fungi</taxon>
        <taxon>Dikarya</taxon>
        <taxon>Ascomycota</taxon>
        <taxon>Pezizomycotina</taxon>
        <taxon>Eurotiomycetes</taxon>
        <taxon>Eurotiomycetidae</taxon>
        <taxon>Onygenales</taxon>
        <taxon>Onygenaceae</taxon>
        <taxon>Coccidioides</taxon>
    </lineage>
</organism>
<dbReference type="EMBL" id="DS268114">
    <property type="protein sequence ID" value="KMM73288.1"/>
    <property type="molecule type" value="Genomic_DNA"/>
</dbReference>
<dbReference type="Proteomes" id="UP000054567">
    <property type="component" value="Unassembled WGS sequence"/>
</dbReference>
<protein>
    <submittedName>
        <fullName evidence="2">Uncharacterized protein</fullName>
    </submittedName>
</protein>
<reference evidence="3" key="3">
    <citation type="journal article" date="2010" name="Genome Res.">
        <title>Population genomic sequencing of Coccidioides fungi reveals recent hybridization and transposon control.</title>
        <authorList>
            <person name="Neafsey D.E."/>
            <person name="Barker B.M."/>
            <person name="Sharpton T.J."/>
            <person name="Stajich J.E."/>
            <person name="Park D.J."/>
            <person name="Whiston E."/>
            <person name="Hung C.-Y."/>
            <person name="McMahan C."/>
            <person name="White J."/>
            <person name="Sykes S."/>
            <person name="Heiman D."/>
            <person name="Young S."/>
            <person name="Zeng Q."/>
            <person name="Abouelleil A."/>
            <person name="Aftuck L."/>
            <person name="Bessette D."/>
            <person name="Brown A."/>
            <person name="FitzGerald M."/>
            <person name="Lui A."/>
            <person name="Macdonald J.P."/>
            <person name="Priest M."/>
            <person name="Orbach M.J."/>
            <person name="Galgiani J.N."/>
            <person name="Kirkland T.N."/>
            <person name="Cole G.T."/>
            <person name="Birren B.W."/>
            <person name="Henn M.R."/>
            <person name="Taylor J.W."/>
            <person name="Rounsley S.D."/>
        </authorList>
    </citation>
    <scope>NUCLEOTIDE SEQUENCE [LARGE SCALE GENOMIC DNA]</scope>
    <source>
        <strain evidence="3">RMSCC 3488</strain>
    </source>
</reference>
<evidence type="ECO:0000313" key="2">
    <source>
        <dbReference type="EMBL" id="KMM73288.1"/>
    </source>
</evidence>
<dbReference type="VEuPathDB" id="FungiDB:CPAG_09576"/>
<feature type="compositionally biased region" description="Basic and acidic residues" evidence="1">
    <location>
        <begin position="386"/>
        <end position="397"/>
    </location>
</feature>
<proteinExistence type="predicted"/>
<evidence type="ECO:0000313" key="3">
    <source>
        <dbReference type="Proteomes" id="UP000054567"/>
    </source>
</evidence>
<gene>
    <name evidence="2" type="ORF">CPAG_09576</name>
</gene>
<name>A0A0J6FSE3_COCPO</name>
<feature type="region of interest" description="Disordered" evidence="1">
    <location>
        <begin position="369"/>
        <end position="397"/>
    </location>
</feature>
<reference evidence="3" key="2">
    <citation type="journal article" date="2009" name="Genome Res.">
        <title>Comparative genomic analyses of the human fungal pathogens Coccidioides and their relatives.</title>
        <authorList>
            <person name="Sharpton T.J."/>
            <person name="Stajich J.E."/>
            <person name="Rounsley S.D."/>
            <person name="Gardner M.J."/>
            <person name="Wortman J.R."/>
            <person name="Jordar V.S."/>
            <person name="Maiti R."/>
            <person name="Kodira C.D."/>
            <person name="Neafsey D.E."/>
            <person name="Zeng Q."/>
            <person name="Hung C.-Y."/>
            <person name="McMahan C."/>
            <person name="Muszewska A."/>
            <person name="Grynberg M."/>
            <person name="Mandel M.A."/>
            <person name="Kellner E.M."/>
            <person name="Barker B.M."/>
            <person name="Galgiani J.N."/>
            <person name="Orbach M.J."/>
            <person name="Kirkland T.N."/>
            <person name="Cole G.T."/>
            <person name="Henn M.R."/>
            <person name="Birren B.W."/>
            <person name="Taylor J.W."/>
        </authorList>
    </citation>
    <scope>NUCLEOTIDE SEQUENCE [LARGE SCALE GENOMIC DNA]</scope>
    <source>
        <strain evidence="3">RMSCC 3488</strain>
    </source>
</reference>
<reference evidence="2 3" key="1">
    <citation type="submission" date="2007-06" db="EMBL/GenBank/DDBJ databases">
        <title>The Genome Sequence of Coccidioides posadasii RMSCC_3488.</title>
        <authorList>
            <consortium name="Coccidioides Genome Resources Consortium"/>
            <consortium name="The Broad Institute Genome Sequencing Platform"/>
            <person name="Henn M.R."/>
            <person name="Sykes S."/>
            <person name="Young S."/>
            <person name="Jaffe D."/>
            <person name="Berlin A."/>
            <person name="Alvarez P."/>
            <person name="Butler J."/>
            <person name="Gnerre S."/>
            <person name="Grabherr M."/>
            <person name="Mauceli E."/>
            <person name="Brockman W."/>
            <person name="Kodira C."/>
            <person name="Alvarado L."/>
            <person name="Zeng Q."/>
            <person name="Crawford M."/>
            <person name="Antoine C."/>
            <person name="Devon K."/>
            <person name="Galgiani J."/>
            <person name="Orsborn K."/>
            <person name="Lewis M.L."/>
            <person name="Nusbaum C."/>
            <person name="Galagan J."/>
            <person name="Birren B."/>
        </authorList>
    </citation>
    <scope>NUCLEOTIDE SEQUENCE [LARGE SCALE GENOMIC DNA]</scope>
    <source>
        <strain evidence="2 3">RMSCC 3488</strain>
    </source>
</reference>
<evidence type="ECO:0000256" key="1">
    <source>
        <dbReference type="SAM" id="MobiDB-lite"/>
    </source>
</evidence>
<accession>A0A0J6FSE3</accession>